<sequence>MSALLTSLDLHGLHLPNRTAMAPLTRCRAGDGDVPQAISAVYYAQRASAGLIVTEATNISPKSCAFEKAPGIYSETQVRGWRHITDEVHAAGGRIFMQLWHCGRVGADAILEGQQPLSPSAVNDDLDALQVWGLMANGRYARIAATPSRAMTLDEIEDTVADYGKAASNAMKAGCDGVEIHAANGYLPHQFLSPTINRRNDKYGGSLQGRLQFLREVIEAVLVHVDPKRVGVRISPFAAYNNTRDPHPEETYAAVAEMLATYGVGYLHLADTNAWAGAPDMQRILEIVRPRYSGVLIGNGGMSPPDAEKLVWDGSLDMVAFGRPFLANPDLPARIGQGGPYNEPRPVGWYGGSAEGYTDYPALQAA</sequence>
<evidence type="ECO:0000259" key="1">
    <source>
        <dbReference type="Pfam" id="PF00724"/>
    </source>
</evidence>
<dbReference type="SUPFAM" id="SSF51395">
    <property type="entry name" value="FMN-linked oxidoreductases"/>
    <property type="match status" value="1"/>
</dbReference>
<proteinExistence type="predicted"/>
<keyword evidence="3" id="KW-1185">Reference proteome</keyword>
<dbReference type="Pfam" id="PF00724">
    <property type="entry name" value="Oxidored_FMN"/>
    <property type="match status" value="1"/>
</dbReference>
<dbReference type="Proteomes" id="UP001596084">
    <property type="component" value="Unassembled WGS sequence"/>
</dbReference>
<feature type="domain" description="NADH:flavin oxidoreductase/NADH oxidase N-terminal" evidence="1">
    <location>
        <begin position="8"/>
        <end position="339"/>
    </location>
</feature>
<dbReference type="CDD" id="cd02933">
    <property type="entry name" value="OYE_like_FMN"/>
    <property type="match status" value="1"/>
</dbReference>
<dbReference type="InterPro" id="IPR013785">
    <property type="entry name" value="Aldolase_TIM"/>
</dbReference>
<dbReference type="EMBL" id="JBHSMX010000011">
    <property type="protein sequence ID" value="MFC5520758.1"/>
    <property type="molecule type" value="Genomic_DNA"/>
</dbReference>
<accession>A0ABW0Q7V4</accession>
<reference evidence="3" key="1">
    <citation type="journal article" date="2019" name="Int. J. Syst. Evol. Microbiol.">
        <title>The Global Catalogue of Microorganisms (GCM) 10K type strain sequencing project: providing services to taxonomists for standard genome sequencing and annotation.</title>
        <authorList>
            <consortium name="The Broad Institute Genomics Platform"/>
            <consortium name="The Broad Institute Genome Sequencing Center for Infectious Disease"/>
            <person name="Wu L."/>
            <person name="Ma J."/>
        </authorList>
    </citation>
    <scope>NUCLEOTIDE SEQUENCE [LARGE SCALE GENOMIC DNA]</scope>
    <source>
        <strain evidence="3">CGMCC 4.7277</strain>
    </source>
</reference>
<comment type="caution">
    <text evidence="2">The sequence shown here is derived from an EMBL/GenBank/DDBJ whole genome shotgun (WGS) entry which is preliminary data.</text>
</comment>
<dbReference type="PANTHER" id="PTHR22893">
    <property type="entry name" value="NADH OXIDOREDUCTASE-RELATED"/>
    <property type="match status" value="1"/>
</dbReference>
<dbReference type="PANTHER" id="PTHR22893:SF91">
    <property type="entry name" value="NADPH DEHYDROGENASE 2-RELATED"/>
    <property type="match status" value="1"/>
</dbReference>
<dbReference type="Gene3D" id="3.20.20.70">
    <property type="entry name" value="Aldolase class I"/>
    <property type="match status" value="1"/>
</dbReference>
<dbReference type="InterPro" id="IPR045247">
    <property type="entry name" value="Oye-like"/>
</dbReference>
<evidence type="ECO:0000313" key="3">
    <source>
        <dbReference type="Proteomes" id="UP001596084"/>
    </source>
</evidence>
<evidence type="ECO:0000313" key="2">
    <source>
        <dbReference type="EMBL" id="MFC5520758.1"/>
    </source>
</evidence>
<dbReference type="RefSeq" id="WP_068831143.1">
    <property type="nucleotide sequence ID" value="NZ_JBHSMX010000011.1"/>
</dbReference>
<protein>
    <submittedName>
        <fullName evidence="2">Alkene reductase</fullName>
    </submittedName>
</protein>
<organism evidence="2 3">
    <name type="scientific">Polaromonas jejuensis</name>
    <dbReference type="NCBI Taxonomy" id="457502"/>
    <lineage>
        <taxon>Bacteria</taxon>
        <taxon>Pseudomonadati</taxon>
        <taxon>Pseudomonadota</taxon>
        <taxon>Betaproteobacteria</taxon>
        <taxon>Burkholderiales</taxon>
        <taxon>Comamonadaceae</taxon>
        <taxon>Polaromonas</taxon>
    </lineage>
</organism>
<gene>
    <name evidence="2" type="ORF">ACFPP7_07475</name>
</gene>
<dbReference type="InterPro" id="IPR001155">
    <property type="entry name" value="OxRdtase_FMN_N"/>
</dbReference>
<name>A0ABW0Q7V4_9BURK</name>